<dbReference type="PANTHER" id="PTHR30244:SF34">
    <property type="entry name" value="DTDP-4-AMINO-4,6-DIDEOXYGALACTOSE TRANSAMINASE"/>
    <property type="match status" value="1"/>
</dbReference>
<protein>
    <submittedName>
        <fullName evidence="3">DegT/DnrJ/EryC1/StrS family aminotransferase</fullName>
    </submittedName>
</protein>
<comment type="caution">
    <text evidence="3">The sequence shown here is derived from an EMBL/GenBank/DDBJ whole genome shotgun (WGS) entry which is preliminary data.</text>
</comment>
<evidence type="ECO:0000256" key="1">
    <source>
        <dbReference type="ARBA" id="ARBA00037999"/>
    </source>
</evidence>
<reference evidence="3 4" key="1">
    <citation type="submission" date="2018-09" db="EMBL/GenBank/DDBJ databases">
        <authorList>
            <person name="Zhu H."/>
        </authorList>
    </citation>
    <scope>NUCLEOTIDE SEQUENCE [LARGE SCALE GENOMIC DNA]</scope>
    <source>
        <strain evidence="3 4">K2W22B-5</strain>
    </source>
</reference>
<dbReference type="InterPro" id="IPR015422">
    <property type="entry name" value="PyrdxlP-dep_Trfase_small"/>
</dbReference>
<organism evidence="3 4">
    <name type="scientific">Azospirillum cavernae</name>
    <dbReference type="NCBI Taxonomy" id="2320860"/>
    <lineage>
        <taxon>Bacteria</taxon>
        <taxon>Pseudomonadati</taxon>
        <taxon>Pseudomonadota</taxon>
        <taxon>Alphaproteobacteria</taxon>
        <taxon>Rhodospirillales</taxon>
        <taxon>Azospirillaceae</taxon>
        <taxon>Azospirillum</taxon>
    </lineage>
</organism>
<dbReference type="GO" id="GO:0030170">
    <property type="term" value="F:pyridoxal phosphate binding"/>
    <property type="evidence" value="ECO:0007669"/>
    <property type="project" value="TreeGrafter"/>
</dbReference>
<evidence type="ECO:0000313" key="4">
    <source>
        <dbReference type="Proteomes" id="UP000283458"/>
    </source>
</evidence>
<keyword evidence="3" id="KW-0808">Transferase</keyword>
<name>A0A418VMK2_9PROT</name>
<dbReference type="SUPFAM" id="SSF53383">
    <property type="entry name" value="PLP-dependent transferases"/>
    <property type="match status" value="1"/>
</dbReference>
<sequence>MFYELAATTWGSEEIAAIDRVVASGRFTMGEQVAAFEREFADYFGVKHGIMVNSGSSANLIAVAALAYKKERPLQRGDEVIVPAISWATTYHPLQQYGLKLRFVDVELDTLNIDVSKLEQALTPRTRAIVPVSILGNPAALDVIRAFADAHGLYVLEDNCESMDAELNGKKAGTFGDLNTFSFFFSHHISTMEGGMVLTDDLELGHLCRSMRAHGWTRDLPHNTPLYERTASDHFEAYRFILPGYNVRPLEMEGAIGREQLKKLPTLTAARRKNMALFQELFAGDDRFIIQRENGVSSCFSFTIILNPAHKPDREKVFAALKEADIGFRIITGGCFLRHDVLKYYDYDTVGAIENAFTAHDLGFFVGNHPFDLTPQIERLRAVLDRVCS</sequence>
<dbReference type="GO" id="GO:0008483">
    <property type="term" value="F:transaminase activity"/>
    <property type="evidence" value="ECO:0007669"/>
    <property type="project" value="UniProtKB-KW"/>
</dbReference>
<dbReference type="GO" id="GO:0000271">
    <property type="term" value="P:polysaccharide biosynthetic process"/>
    <property type="evidence" value="ECO:0007669"/>
    <property type="project" value="TreeGrafter"/>
</dbReference>
<evidence type="ECO:0000313" key="3">
    <source>
        <dbReference type="EMBL" id="RJF77410.1"/>
    </source>
</evidence>
<keyword evidence="3" id="KW-0032">Aminotransferase</keyword>
<dbReference type="Gene3D" id="3.90.1150.10">
    <property type="entry name" value="Aspartate Aminotransferase, domain 1"/>
    <property type="match status" value="1"/>
</dbReference>
<dbReference type="InterPro" id="IPR015421">
    <property type="entry name" value="PyrdxlP-dep_Trfase_major"/>
</dbReference>
<dbReference type="EMBL" id="QYUL01000005">
    <property type="protein sequence ID" value="RJF77410.1"/>
    <property type="molecule type" value="Genomic_DNA"/>
</dbReference>
<dbReference type="PIRSF" id="PIRSF000390">
    <property type="entry name" value="PLP_StrS"/>
    <property type="match status" value="1"/>
</dbReference>
<comment type="similarity">
    <text evidence="1 2">Belongs to the DegT/DnrJ/EryC1 family.</text>
</comment>
<keyword evidence="4" id="KW-1185">Reference proteome</keyword>
<dbReference type="InterPro" id="IPR000653">
    <property type="entry name" value="DegT/StrS_aminotransferase"/>
</dbReference>
<dbReference type="RefSeq" id="WP_119833852.1">
    <property type="nucleotide sequence ID" value="NZ_QYUL01000005.1"/>
</dbReference>
<dbReference type="Proteomes" id="UP000283458">
    <property type="component" value="Unassembled WGS sequence"/>
</dbReference>
<dbReference type="Pfam" id="PF01041">
    <property type="entry name" value="DegT_DnrJ_EryC1"/>
    <property type="match status" value="1"/>
</dbReference>
<dbReference type="OrthoDB" id="9768668at2"/>
<dbReference type="AlphaFoldDB" id="A0A418VMK2"/>
<dbReference type="Gene3D" id="3.40.640.10">
    <property type="entry name" value="Type I PLP-dependent aspartate aminotransferase-like (Major domain)"/>
    <property type="match status" value="1"/>
</dbReference>
<proteinExistence type="inferred from homology"/>
<gene>
    <name evidence="3" type="ORF">D3877_26830</name>
</gene>
<dbReference type="InterPro" id="IPR015424">
    <property type="entry name" value="PyrdxlP-dep_Trfase"/>
</dbReference>
<dbReference type="CDD" id="cd00616">
    <property type="entry name" value="AHBA_syn"/>
    <property type="match status" value="1"/>
</dbReference>
<keyword evidence="2" id="KW-0663">Pyridoxal phosphate</keyword>
<accession>A0A418VMK2</accession>
<evidence type="ECO:0000256" key="2">
    <source>
        <dbReference type="RuleBase" id="RU004508"/>
    </source>
</evidence>
<dbReference type="PANTHER" id="PTHR30244">
    <property type="entry name" value="TRANSAMINASE"/>
    <property type="match status" value="1"/>
</dbReference>